<dbReference type="GO" id="GO:0008765">
    <property type="term" value="F:UDP-N-acetylmuramoylalanyl-D-glutamate-2,6-diaminopimelate ligase activity"/>
    <property type="evidence" value="ECO:0007669"/>
    <property type="project" value="UniProtKB-UniRule"/>
</dbReference>
<evidence type="ECO:0000259" key="12">
    <source>
        <dbReference type="Pfam" id="PF08245"/>
    </source>
</evidence>
<name>A0A1S1RD90_9ACTN</name>
<protein>
    <recommendedName>
        <fullName evidence="7">UDP-N-acetylmuramoyl-L-alanyl-D-glutamate--2,6-diaminopimelate ligase</fullName>
        <ecNumber evidence="7">6.3.2.13</ecNumber>
    </recommendedName>
    <alternativeName>
        <fullName evidence="7">Meso-A2pm-adding enzyme</fullName>
    </alternativeName>
    <alternativeName>
        <fullName evidence="7">Meso-diaminopimelate-adding enzyme</fullName>
    </alternativeName>
    <alternativeName>
        <fullName evidence="7">UDP-MurNAc-L-Ala-D-Glu:meso-diaminopimelate ligase</fullName>
    </alternativeName>
    <alternativeName>
        <fullName evidence="7">UDP-MurNAc-tripeptide synthetase</fullName>
    </alternativeName>
    <alternativeName>
        <fullName evidence="7">UDP-N-acetylmuramyl-tripeptide synthetase</fullName>
    </alternativeName>
</protein>
<keyword evidence="6 7" id="KW-0961">Cell wall biogenesis/degradation</keyword>
<dbReference type="Pfam" id="PF01225">
    <property type="entry name" value="Mur_ligase"/>
    <property type="match status" value="1"/>
</dbReference>
<dbReference type="InterPro" id="IPR013221">
    <property type="entry name" value="Mur_ligase_cen"/>
</dbReference>
<keyword evidence="14" id="KW-1185">Reference proteome</keyword>
<accession>A0A1S1RD90</accession>
<evidence type="ECO:0000313" key="14">
    <source>
        <dbReference type="Proteomes" id="UP000179627"/>
    </source>
</evidence>
<feature type="domain" description="Mur ligase C-terminal" evidence="11">
    <location>
        <begin position="371"/>
        <end position="505"/>
    </location>
</feature>
<feature type="binding site" evidence="7">
    <location>
        <position position="66"/>
    </location>
    <ligand>
        <name>UDP-N-acetyl-alpha-D-muramoyl-L-alanyl-D-glutamate</name>
        <dbReference type="ChEBI" id="CHEBI:83900"/>
    </ligand>
</feature>
<dbReference type="GO" id="GO:0000287">
    <property type="term" value="F:magnesium ion binding"/>
    <property type="evidence" value="ECO:0007669"/>
    <property type="project" value="UniProtKB-UniRule"/>
</dbReference>
<dbReference type="OrthoDB" id="9800958at2"/>
<comment type="caution">
    <text evidence="7">Lacks conserved residue(s) required for the propagation of feature annotation.</text>
</comment>
<feature type="binding site" evidence="7">
    <location>
        <position position="228"/>
    </location>
    <ligand>
        <name>UDP-N-acetyl-alpha-D-muramoyl-L-alanyl-D-glutamate</name>
        <dbReference type="ChEBI" id="CHEBI:83900"/>
    </ligand>
</feature>
<dbReference type="SUPFAM" id="SSF53244">
    <property type="entry name" value="MurD-like peptide ligases, peptide-binding domain"/>
    <property type="match status" value="1"/>
</dbReference>
<comment type="subcellular location">
    <subcellularLocation>
        <location evidence="7 8">Cytoplasm</location>
    </subcellularLocation>
</comment>
<dbReference type="PANTHER" id="PTHR23135">
    <property type="entry name" value="MUR LIGASE FAMILY MEMBER"/>
    <property type="match status" value="1"/>
</dbReference>
<dbReference type="SUPFAM" id="SSF53623">
    <property type="entry name" value="MurD-like peptide ligases, catalytic domain"/>
    <property type="match status" value="1"/>
</dbReference>
<keyword evidence="7" id="KW-0067">ATP-binding</keyword>
<evidence type="ECO:0000256" key="8">
    <source>
        <dbReference type="RuleBase" id="RU004135"/>
    </source>
</evidence>
<dbReference type="RefSeq" id="WP_071082766.1">
    <property type="nucleotide sequence ID" value="NZ_MBLM01000036.1"/>
</dbReference>
<comment type="pathway">
    <text evidence="7 8">Cell wall biogenesis; peptidoglycan biosynthesis.</text>
</comment>
<feature type="binding site" evidence="7">
    <location>
        <begin position="444"/>
        <end position="447"/>
    </location>
    <ligand>
        <name>meso-2,6-diaminopimelate</name>
        <dbReference type="ChEBI" id="CHEBI:57791"/>
    </ligand>
</feature>
<comment type="cofactor">
    <cofactor evidence="7">
        <name>Mg(2+)</name>
        <dbReference type="ChEBI" id="CHEBI:18420"/>
    </cofactor>
</comment>
<comment type="PTM">
    <text evidence="7">Carboxylation is probably crucial for Mg(2+) binding and, consequently, for the gamma-phosphate positioning of ATP.</text>
</comment>
<gene>
    <name evidence="7" type="primary">murE</name>
    <name evidence="13" type="ORF">CC117_11300</name>
</gene>
<feature type="binding site" evidence="7">
    <location>
        <begin position="151"/>
        <end position="157"/>
    </location>
    <ligand>
        <name>ATP</name>
        <dbReference type="ChEBI" id="CHEBI:30616"/>
    </ligand>
</feature>
<feature type="domain" description="Mur ligase N-terminal catalytic" evidence="10">
    <location>
        <begin position="60"/>
        <end position="106"/>
    </location>
</feature>
<organism evidence="13 14">
    <name type="scientific">Parafrankia colletiae</name>
    <dbReference type="NCBI Taxonomy" id="573497"/>
    <lineage>
        <taxon>Bacteria</taxon>
        <taxon>Bacillati</taxon>
        <taxon>Actinomycetota</taxon>
        <taxon>Actinomycetes</taxon>
        <taxon>Frankiales</taxon>
        <taxon>Frankiaceae</taxon>
        <taxon>Parafrankia</taxon>
    </lineage>
</organism>
<evidence type="ECO:0000256" key="4">
    <source>
        <dbReference type="ARBA" id="ARBA00022984"/>
    </source>
</evidence>
<dbReference type="GO" id="GO:0008360">
    <property type="term" value="P:regulation of cell shape"/>
    <property type="evidence" value="ECO:0007669"/>
    <property type="project" value="UniProtKB-KW"/>
</dbReference>
<dbReference type="Gene3D" id="3.40.1390.10">
    <property type="entry name" value="MurE/MurF, N-terminal domain"/>
    <property type="match status" value="1"/>
</dbReference>
<dbReference type="NCBIfam" id="TIGR01085">
    <property type="entry name" value="murE"/>
    <property type="match status" value="1"/>
</dbReference>
<keyword evidence="2 7" id="KW-0132">Cell division</keyword>
<dbReference type="EMBL" id="MBLM01000036">
    <property type="protein sequence ID" value="OHV43192.1"/>
    <property type="molecule type" value="Genomic_DNA"/>
</dbReference>
<comment type="catalytic activity">
    <reaction evidence="7">
        <text>UDP-N-acetyl-alpha-D-muramoyl-L-alanyl-D-glutamate + meso-2,6-diaminopimelate + ATP = UDP-N-acetyl-alpha-D-muramoyl-L-alanyl-gamma-D-glutamyl-meso-2,6-diaminopimelate + ADP + phosphate + H(+)</text>
        <dbReference type="Rhea" id="RHEA:23676"/>
        <dbReference type="ChEBI" id="CHEBI:15378"/>
        <dbReference type="ChEBI" id="CHEBI:30616"/>
        <dbReference type="ChEBI" id="CHEBI:43474"/>
        <dbReference type="ChEBI" id="CHEBI:57791"/>
        <dbReference type="ChEBI" id="CHEBI:83900"/>
        <dbReference type="ChEBI" id="CHEBI:83905"/>
        <dbReference type="ChEBI" id="CHEBI:456216"/>
        <dbReference type="EC" id="6.3.2.13"/>
    </reaction>
</comment>
<feature type="short sequence motif" description="Meso-diaminopimelate recognition motif" evidence="7">
    <location>
        <begin position="444"/>
        <end position="447"/>
    </location>
</feature>
<dbReference type="Gene3D" id="3.40.1190.10">
    <property type="entry name" value="Mur-like, catalytic domain"/>
    <property type="match status" value="1"/>
</dbReference>
<dbReference type="InterPro" id="IPR036615">
    <property type="entry name" value="Mur_ligase_C_dom_sf"/>
</dbReference>
<feature type="region of interest" description="Disordered" evidence="9">
    <location>
        <begin position="1"/>
        <end position="21"/>
    </location>
</feature>
<keyword evidence="5 7" id="KW-0131">Cell cycle</keyword>
<comment type="similarity">
    <text evidence="1 7">Belongs to the MurCDEF family. MurE subfamily.</text>
</comment>
<dbReference type="InterPro" id="IPR004101">
    <property type="entry name" value="Mur_ligase_C"/>
</dbReference>
<dbReference type="Pfam" id="PF08245">
    <property type="entry name" value="Mur_ligase_M"/>
    <property type="match status" value="1"/>
</dbReference>
<feature type="binding site" evidence="7">
    <location>
        <position position="220"/>
    </location>
    <ligand>
        <name>UDP-N-acetyl-alpha-D-muramoyl-L-alanyl-D-glutamate</name>
        <dbReference type="ChEBI" id="CHEBI:83900"/>
    </ligand>
</feature>
<keyword evidence="4 7" id="KW-0573">Peptidoglycan synthesis</keyword>
<keyword evidence="7 13" id="KW-0436">Ligase</keyword>
<dbReference type="Pfam" id="PF02875">
    <property type="entry name" value="Mur_ligase_C"/>
    <property type="match status" value="1"/>
</dbReference>
<feature type="binding site" evidence="7">
    <location>
        <position position="226"/>
    </location>
    <ligand>
        <name>UDP-N-acetyl-alpha-D-muramoyl-L-alanyl-D-glutamate</name>
        <dbReference type="ChEBI" id="CHEBI:83900"/>
    </ligand>
</feature>
<dbReference type="NCBIfam" id="NF001124">
    <property type="entry name" value="PRK00139.1-2"/>
    <property type="match status" value="1"/>
</dbReference>
<keyword evidence="7" id="KW-0963">Cytoplasm</keyword>
<feature type="binding site" evidence="7">
    <location>
        <position position="420"/>
    </location>
    <ligand>
        <name>meso-2,6-diaminopimelate</name>
        <dbReference type="ChEBI" id="CHEBI:57791"/>
    </ligand>
</feature>
<evidence type="ECO:0000256" key="7">
    <source>
        <dbReference type="HAMAP-Rule" id="MF_00208"/>
    </source>
</evidence>
<keyword evidence="3 7" id="KW-0133">Cell shape</keyword>
<evidence type="ECO:0000256" key="2">
    <source>
        <dbReference type="ARBA" id="ARBA00022618"/>
    </source>
</evidence>
<evidence type="ECO:0000313" key="13">
    <source>
        <dbReference type="EMBL" id="OHV43192.1"/>
    </source>
</evidence>
<dbReference type="GO" id="GO:0051301">
    <property type="term" value="P:cell division"/>
    <property type="evidence" value="ECO:0007669"/>
    <property type="project" value="UniProtKB-KW"/>
</dbReference>
<evidence type="ECO:0000256" key="3">
    <source>
        <dbReference type="ARBA" id="ARBA00022960"/>
    </source>
</evidence>
<feature type="binding site" evidence="7">
    <location>
        <begin position="193"/>
        <end position="194"/>
    </location>
    <ligand>
        <name>UDP-N-acetyl-alpha-D-muramoyl-L-alanyl-D-glutamate</name>
        <dbReference type="ChEBI" id="CHEBI:83900"/>
    </ligand>
</feature>
<dbReference type="PANTHER" id="PTHR23135:SF4">
    <property type="entry name" value="UDP-N-ACETYLMURAMOYL-L-ALANYL-D-GLUTAMATE--2,6-DIAMINOPIMELATE LIGASE MURE HOMOLOG, CHLOROPLASTIC"/>
    <property type="match status" value="1"/>
</dbReference>
<dbReference type="InterPro" id="IPR000713">
    <property type="entry name" value="Mur_ligase_N"/>
</dbReference>
<feature type="binding site" evidence="7">
    <location>
        <position position="507"/>
    </location>
    <ligand>
        <name>meso-2,6-diaminopimelate</name>
        <dbReference type="ChEBI" id="CHEBI:57791"/>
    </ligand>
</feature>
<feature type="modified residue" description="N6-carboxylysine" evidence="7">
    <location>
        <position position="260"/>
    </location>
</feature>
<evidence type="ECO:0000259" key="10">
    <source>
        <dbReference type="Pfam" id="PF01225"/>
    </source>
</evidence>
<comment type="caution">
    <text evidence="13">The sequence shown here is derived from an EMBL/GenBank/DDBJ whole genome shotgun (WGS) entry which is preliminary data.</text>
</comment>
<keyword evidence="7" id="KW-0547">Nucleotide-binding</keyword>
<proteinExistence type="inferred from homology"/>
<evidence type="ECO:0000256" key="5">
    <source>
        <dbReference type="ARBA" id="ARBA00023306"/>
    </source>
</evidence>
<dbReference type="SUPFAM" id="SSF63418">
    <property type="entry name" value="MurE/MurF N-terminal domain"/>
    <property type="match status" value="1"/>
</dbReference>
<dbReference type="Gene3D" id="3.90.190.20">
    <property type="entry name" value="Mur ligase, C-terminal domain"/>
    <property type="match status" value="1"/>
</dbReference>
<evidence type="ECO:0000256" key="6">
    <source>
        <dbReference type="ARBA" id="ARBA00023316"/>
    </source>
</evidence>
<dbReference type="NCBIfam" id="NF001126">
    <property type="entry name" value="PRK00139.1-4"/>
    <property type="match status" value="1"/>
</dbReference>
<sequence length="535" mass="53711">MTTPALRPAAHSPRSLSELPGVLRPSPVAVAAGLPGPSSISSPSGPADPAALASLSVLLSGVTHDSRAVLPGDLYAALPGAHAHGADFAQAAVAAGAVAVLTDPAGAARLAGRGLGVPVLATDDPRRDLAPVAAWVYGRPSDTLTLLGVTGTNGKTTTAFLLEAGLRAAGHTTGLLGTVQTRIAGAAVPAVRTTPESPDLQALLATMVERGVTAAAMEVSSHALAQHRVDALRFAGAAFTNLSQDHLDFHPTMEDYFAAKAALFDSDRSAAAVICVDDEWGRRLAGLRPDAQTCSVAGNQADWWPEDVVAGPAGTVFRALGPDGAKADVSVALPGRFNAANALTALALLSATGVPLEAAAEGISALTGVPGRMERVDGGQPFLALVDYAHTPDAVATLLAAVRPLVTGRVIIVLGCGGDRDRAKRPLMGAAAARLADLSVFTNDNPRSEDPALILDQIVAGARGVPAGAGGGPGRFVVEPDRAAAIALAVAEAGPADAVVVAGKGHESGQNVAGVVTPFDDREVLGAVLRSAAGR</sequence>
<dbReference type="EC" id="6.3.2.13" evidence="7"/>
<dbReference type="GO" id="GO:0005524">
    <property type="term" value="F:ATP binding"/>
    <property type="evidence" value="ECO:0007669"/>
    <property type="project" value="UniProtKB-UniRule"/>
</dbReference>
<dbReference type="AlphaFoldDB" id="A0A1S1RD90"/>
<dbReference type="GO" id="GO:0009252">
    <property type="term" value="P:peptidoglycan biosynthetic process"/>
    <property type="evidence" value="ECO:0007669"/>
    <property type="project" value="UniProtKB-UniRule"/>
</dbReference>
<dbReference type="InterPro" id="IPR005761">
    <property type="entry name" value="UDP-N-AcMur-Glu-dNH2Pim_ligase"/>
</dbReference>
<comment type="function">
    <text evidence="7">Catalyzes the addition of meso-diaminopimelic acid to the nucleotide precursor UDP-N-acetylmuramoyl-L-alanyl-D-glutamate (UMAG) in the biosynthesis of bacterial cell-wall peptidoglycan.</text>
</comment>
<dbReference type="GO" id="GO:0005737">
    <property type="term" value="C:cytoplasm"/>
    <property type="evidence" value="ECO:0007669"/>
    <property type="project" value="UniProtKB-SubCell"/>
</dbReference>
<feature type="domain" description="Mur ligase central" evidence="12">
    <location>
        <begin position="149"/>
        <end position="348"/>
    </location>
</feature>
<evidence type="ECO:0000256" key="1">
    <source>
        <dbReference type="ARBA" id="ARBA00005898"/>
    </source>
</evidence>
<evidence type="ECO:0000256" key="9">
    <source>
        <dbReference type="SAM" id="MobiDB-lite"/>
    </source>
</evidence>
<dbReference type="UniPathway" id="UPA00219"/>
<feature type="binding site" evidence="7">
    <location>
        <position position="503"/>
    </location>
    <ligand>
        <name>meso-2,6-diaminopimelate</name>
        <dbReference type="ChEBI" id="CHEBI:57791"/>
    </ligand>
</feature>
<dbReference type="InterPro" id="IPR036565">
    <property type="entry name" value="Mur-like_cat_sf"/>
</dbReference>
<reference evidence="14" key="1">
    <citation type="submission" date="2016-07" db="EMBL/GenBank/DDBJ databases">
        <title>Sequence Frankia sp. strain CcI1.17.</title>
        <authorList>
            <person name="Ghodhbane-Gtari F."/>
            <person name="Swanson E."/>
            <person name="Gueddou A."/>
            <person name="Morris K."/>
            <person name="Hezbri K."/>
            <person name="Ktari A."/>
            <person name="Nouioui I."/>
            <person name="Abebe-Akele F."/>
            <person name="Simpson S."/>
            <person name="Thomas K."/>
            <person name="Gtari M."/>
            <person name="Tisa L.S."/>
            <person name="Hurst S."/>
        </authorList>
    </citation>
    <scope>NUCLEOTIDE SEQUENCE [LARGE SCALE GENOMIC DNA]</scope>
    <source>
        <strain evidence="14">Cc1.17</strain>
    </source>
</reference>
<dbReference type="HAMAP" id="MF_00208">
    <property type="entry name" value="MurE"/>
    <property type="match status" value="1"/>
</dbReference>
<dbReference type="InterPro" id="IPR035911">
    <property type="entry name" value="MurE/MurF_N"/>
</dbReference>
<dbReference type="Proteomes" id="UP000179627">
    <property type="component" value="Unassembled WGS sequence"/>
</dbReference>
<dbReference type="GO" id="GO:0071555">
    <property type="term" value="P:cell wall organization"/>
    <property type="evidence" value="ECO:0007669"/>
    <property type="project" value="UniProtKB-KW"/>
</dbReference>
<keyword evidence="7" id="KW-0460">Magnesium</keyword>
<evidence type="ECO:0000259" key="11">
    <source>
        <dbReference type="Pfam" id="PF02875"/>
    </source>
</evidence>